<gene>
    <name evidence="2" type="ORF">AGLY_011431</name>
</gene>
<evidence type="ECO:0000256" key="1">
    <source>
        <dbReference type="SAM" id="Phobius"/>
    </source>
</evidence>
<name>A0A6G0TDL5_APHGL</name>
<sequence length="236" mass="28230">MECINNVKNSLCHEPLKTIVMQLHCYQWDENMDPIKKKKIVTNGSFLWQSEYPWFIIEVKSKKFLTVSKKIRKIRKNSDGEMGIFTQHQFSTKSIFLNCCNSKTNHFKFSKYFGFLCYYRQLKFLILQIIVLLVIQISIEKTRSVIMIFENFTSYLDWHFPLHNLIFKTFHLFLVTEDQLSFIIKFKQFNSTKQVLSDLEDNLHIIHQSRQSARNTRCKYLCSVLTLKHRVGNTYD</sequence>
<dbReference type="Proteomes" id="UP000475862">
    <property type="component" value="Unassembled WGS sequence"/>
</dbReference>
<evidence type="ECO:0000313" key="3">
    <source>
        <dbReference type="Proteomes" id="UP000475862"/>
    </source>
</evidence>
<protein>
    <submittedName>
        <fullName evidence="2">Uncharacterized protein</fullName>
    </submittedName>
</protein>
<comment type="caution">
    <text evidence="2">The sequence shown here is derived from an EMBL/GenBank/DDBJ whole genome shotgun (WGS) entry which is preliminary data.</text>
</comment>
<evidence type="ECO:0000313" key="2">
    <source>
        <dbReference type="EMBL" id="KAE9530969.1"/>
    </source>
</evidence>
<dbReference type="AlphaFoldDB" id="A0A6G0TDL5"/>
<keyword evidence="1" id="KW-0812">Transmembrane</keyword>
<keyword evidence="1" id="KW-1133">Transmembrane helix</keyword>
<dbReference type="EMBL" id="VYZN01000042">
    <property type="protein sequence ID" value="KAE9530969.1"/>
    <property type="molecule type" value="Genomic_DNA"/>
</dbReference>
<proteinExistence type="predicted"/>
<keyword evidence="3" id="KW-1185">Reference proteome</keyword>
<reference evidence="2 3" key="1">
    <citation type="submission" date="2019-08" db="EMBL/GenBank/DDBJ databases">
        <title>The genome of the soybean aphid Biotype 1, its phylome, world population structure and adaptation to the North American continent.</title>
        <authorList>
            <person name="Giordano R."/>
            <person name="Donthu R.K."/>
            <person name="Hernandez A.G."/>
            <person name="Wright C.L."/>
            <person name="Zimin A.V."/>
        </authorList>
    </citation>
    <scope>NUCLEOTIDE SEQUENCE [LARGE SCALE GENOMIC DNA]</scope>
    <source>
        <tissue evidence="2">Whole aphids</tissue>
    </source>
</reference>
<accession>A0A6G0TDL5</accession>
<feature type="transmembrane region" description="Helical" evidence="1">
    <location>
        <begin position="122"/>
        <end position="139"/>
    </location>
</feature>
<organism evidence="2 3">
    <name type="scientific">Aphis glycines</name>
    <name type="common">Soybean aphid</name>
    <dbReference type="NCBI Taxonomy" id="307491"/>
    <lineage>
        <taxon>Eukaryota</taxon>
        <taxon>Metazoa</taxon>
        <taxon>Ecdysozoa</taxon>
        <taxon>Arthropoda</taxon>
        <taxon>Hexapoda</taxon>
        <taxon>Insecta</taxon>
        <taxon>Pterygota</taxon>
        <taxon>Neoptera</taxon>
        <taxon>Paraneoptera</taxon>
        <taxon>Hemiptera</taxon>
        <taxon>Sternorrhyncha</taxon>
        <taxon>Aphidomorpha</taxon>
        <taxon>Aphidoidea</taxon>
        <taxon>Aphididae</taxon>
        <taxon>Aphidini</taxon>
        <taxon>Aphis</taxon>
        <taxon>Aphis</taxon>
    </lineage>
</organism>
<keyword evidence="1" id="KW-0472">Membrane</keyword>